<keyword evidence="3" id="KW-1003">Cell membrane</keyword>
<keyword evidence="4" id="KW-1133">Transmembrane helix</keyword>
<keyword evidence="2" id="KW-0813">Transport</keyword>
<organism evidence="6">
    <name type="scientific">marine sediment metagenome</name>
    <dbReference type="NCBI Taxonomy" id="412755"/>
    <lineage>
        <taxon>unclassified sequences</taxon>
        <taxon>metagenomes</taxon>
        <taxon>ecological metagenomes</taxon>
    </lineage>
</organism>
<dbReference type="PANTHER" id="PTHR43163">
    <property type="entry name" value="DIPEPTIDE TRANSPORT SYSTEM PERMEASE PROTEIN DPPB-RELATED"/>
    <property type="match status" value="1"/>
</dbReference>
<dbReference type="AlphaFoldDB" id="X1GD02"/>
<protein>
    <recommendedName>
        <fullName evidence="5">ABC transporter type 1 GsiC-like N-terminal domain-containing protein</fullName>
    </recommendedName>
</protein>
<evidence type="ECO:0000259" key="5">
    <source>
        <dbReference type="Pfam" id="PF19300"/>
    </source>
</evidence>
<keyword evidence="4" id="KW-0472">Membrane</keyword>
<evidence type="ECO:0000313" key="6">
    <source>
        <dbReference type="EMBL" id="GAH55092.1"/>
    </source>
</evidence>
<name>X1GD02_9ZZZZ</name>
<evidence type="ECO:0000256" key="2">
    <source>
        <dbReference type="ARBA" id="ARBA00022448"/>
    </source>
</evidence>
<dbReference type="Pfam" id="PF19300">
    <property type="entry name" value="BPD_transp_1_N"/>
    <property type="match status" value="1"/>
</dbReference>
<keyword evidence="4" id="KW-0812">Transmembrane</keyword>
<dbReference type="GO" id="GO:0005886">
    <property type="term" value="C:plasma membrane"/>
    <property type="evidence" value="ECO:0007669"/>
    <property type="project" value="UniProtKB-SubCell"/>
</dbReference>
<dbReference type="EMBL" id="BARU01019641">
    <property type="protein sequence ID" value="GAH55092.1"/>
    <property type="molecule type" value="Genomic_DNA"/>
</dbReference>
<accession>X1GD02</accession>
<gene>
    <name evidence="6" type="ORF">S03H2_32325</name>
</gene>
<comment type="caution">
    <text evidence="6">The sequence shown here is derived from an EMBL/GenBank/DDBJ whole genome shotgun (WGS) entry which is preliminary data.</text>
</comment>
<feature type="transmembrane region" description="Helical" evidence="4">
    <location>
        <begin position="12"/>
        <end position="32"/>
    </location>
</feature>
<feature type="non-terminal residue" evidence="6">
    <location>
        <position position="109"/>
    </location>
</feature>
<dbReference type="PANTHER" id="PTHR43163:SF6">
    <property type="entry name" value="DIPEPTIDE TRANSPORT SYSTEM PERMEASE PROTEIN DPPB-RELATED"/>
    <property type="match status" value="1"/>
</dbReference>
<dbReference type="InterPro" id="IPR045621">
    <property type="entry name" value="BPD_transp_1_N"/>
</dbReference>
<feature type="domain" description="ABC transporter type 1 GsiC-like N-terminal" evidence="5">
    <location>
        <begin position="3"/>
        <end position="105"/>
    </location>
</feature>
<comment type="subcellular location">
    <subcellularLocation>
        <location evidence="1">Cell membrane</location>
        <topology evidence="1">Multi-pass membrane protein</topology>
    </subcellularLocation>
</comment>
<evidence type="ECO:0000256" key="4">
    <source>
        <dbReference type="SAM" id="Phobius"/>
    </source>
</evidence>
<reference evidence="6" key="1">
    <citation type="journal article" date="2014" name="Front. Microbiol.">
        <title>High frequency of phylogenetically diverse reductive dehalogenase-homologous genes in deep subseafloor sedimentary metagenomes.</title>
        <authorList>
            <person name="Kawai M."/>
            <person name="Futagami T."/>
            <person name="Toyoda A."/>
            <person name="Takaki Y."/>
            <person name="Nishi S."/>
            <person name="Hori S."/>
            <person name="Arai W."/>
            <person name="Tsubouchi T."/>
            <person name="Morono Y."/>
            <person name="Uchiyama I."/>
            <person name="Ito T."/>
            <person name="Fujiyama A."/>
            <person name="Inagaki F."/>
            <person name="Takami H."/>
        </authorList>
    </citation>
    <scope>NUCLEOTIDE SEQUENCE</scope>
    <source>
        <strain evidence="6">Expedition CK06-06</strain>
    </source>
</reference>
<feature type="transmembrane region" description="Helical" evidence="4">
    <location>
        <begin position="52"/>
        <end position="71"/>
    </location>
</feature>
<sequence length="109" mass="12474">MSMLKYIFRRVLAAIPVLFGVLTITFILSRLMPGNPVLASLPDRFDTDAYEAAYIRLGLHLPIITQYFLYIGRLFIGDWGISFVLSQGLPVWDVVIERFPRTFDIAFMA</sequence>
<evidence type="ECO:0000256" key="3">
    <source>
        <dbReference type="ARBA" id="ARBA00022475"/>
    </source>
</evidence>
<proteinExistence type="predicted"/>
<evidence type="ECO:0000256" key="1">
    <source>
        <dbReference type="ARBA" id="ARBA00004651"/>
    </source>
</evidence>